<name>A0A934TXE0_9BURK</name>
<feature type="transmembrane region" description="Helical" evidence="1">
    <location>
        <begin position="347"/>
        <end position="369"/>
    </location>
</feature>
<keyword evidence="1" id="KW-0472">Membrane</keyword>
<keyword evidence="1" id="KW-0812">Transmembrane</keyword>
<dbReference type="EMBL" id="JAEPWM010000012">
    <property type="protein sequence ID" value="MBK6008881.1"/>
    <property type="molecule type" value="Genomic_DNA"/>
</dbReference>
<accession>A0A934TXE0</accession>
<dbReference type="InterPro" id="IPR011852">
    <property type="entry name" value="TRAP_TAXI"/>
</dbReference>
<dbReference type="AlphaFoldDB" id="A0A934TXE0"/>
<evidence type="ECO:0000313" key="3">
    <source>
        <dbReference type="Proteomes" id="UP000630528"/>
    </source>
</evidence>
<dbReference type="PANTHER" id="PTHR42941:SF1">
    <property type="entry name" value="SLL1037 PROTEIN"/>
    <property type="match status" value="1"/>
</dbReference>
<dbReference type="Pfam" id="PF16868">
    <property type="entry name" value="NMT1_3"/>
    <property type="match status" value="1"/>
</dbReference>
<feature type="transmembrane region" description="Helical" evidence="1">
    <location>
        <begin position="20"/>
        <end position="40"/>
    </location>
</feature>
<organism evidence="2 3">
    <name type="scientific">Ramlibacter ginsenosidimutans</name>
    <dbReference type="NCBI Taxonomy" id="502333"/>
    <lineage>
        <taxon>Bacteria</taxon>
        <taxon>Pseudomonadati</taxon>
        <taxon>Pseudomonadota</taxon>
        <taxon>Betaproteobacteria</taxon>
        <taxon>Burkholderiales</taxon>
        <taxon>Comamonadaceae</taxon>
        <taxon>Ramlibacter</taxon>
    </lineage>
</organism>
<sequence>MKKPVKVLHHTLLSLRDLLISAGPIALLALVLLAAAYWWLDPNPPKKVTLATGPAQSAYDEFGKRYQQALKRYGIQVVLVPSEGSRANLRLLKEGKADVAFVQGGSGDPAANESSGIVSLGSLFVEPVWIFYREAAARDLPNGTLTSLTQLQDLRVDIGARGSGSPGIMRRLLEANSLDLAKLKISRQDQTAATVAFLNGDLDVLVFASAPESLMVQMLLQTPGVRLMDFSQSEAYSRRLPFLTPVLLPRGIVDLARDLPPQDVHLVATTTGLLAREGTHPALLQLFTQAAHDLHSPAGWFNRAGSFPNIEHSEYPVSREAERTIRAGQPFLQRWLPFWLANLVERMWLVLGIILAVLLPLSRIVPPLYQFRIRSRVFRWYGQLRDLENRLGARPEEGREIARELEVLDERVGRISVPLSYADELYALRNNIDAVRRKAAGATAAVFPSP</sequence>
<evidence type="ECO:0000313" key="2">
    <source>
        <dbReference type="EMBL" id="MBK6008881.1"/>
    </source>
</evidence>
<keyword evidence="1" id="KW-1133">Transmembrane helix</keyword>
<comment type="caution">
    <text evidence="2">The sequence shown here is derived from an EMBL/GenBank/DDBJ whole genome shotgun (WGS) entry which is preliminary data.</text>
</comment>
<dbReference type="RefSeq" id="WP_201176851.1">
    <property type="nucleotide sequence ID" value="NZ_JAEPWM010000012.1"/>
</dbReference>
<evidence type="ECO:0000256" key="1">
    <source>
        <dbReference type="SAM" id="Phobius"/>
    </source>
</evidence>
<dbReference type="SUPFAM" id="SSF53850">
    <property type="entry name" value="Periplasmic binding protein-like II"/>
    <property type="match status" value="1"/>
</dbReference>
<dbReference type="Proteomes" id="UP000630528">
    <property type="component" value="Unassembled WGS sequence"/>
</dbReference>
<reference evidence="2" key="1">
    <citation type="journal article" date="2012" name="J. Microbiol. Biotechnol.">
        <title>Ramlibacter ginsenosidimutans sp. nov., with ginsenoside-converting activity.</title>
        <authorList>
            <person name="Wang L."/>
            <person name="An D.S."/>
            <person name="Kim S.G."/>
            <person name="Jin F.X."/>
            <person name="Kim S.C."/>
            <person name="Lee S.T."/>
            <person name="Im W.T."/>
        </authorList>
    </citation>
    <scope>NUCLEOTIDE SEQUENCE</scope>
    <source>
        <strain evidence="2">KACC 17527</strain>
    </source>
</reference>
<dbReference type="PANTHER" id="PTHR42941">
    <property type="entry name" value="SLL1037 PROTEIN"/>
    <property type="match status" value="1"/>
</dbReference>
<protein>
    <submittedName>
        <fullName evidence="2">ABC transporter substrate-binding protein</fullName>
    </submittedName>
</protein>
<proteinExistence type="predicted"/>
<reference evidence="2" key="2">
    <citation type="submission" date="2021-01" db="EMBL/GenBank/DDBJ databases">
        <authorList>
            <person name="Kang M."/>
        </authorList>
    </citation>
    <scope>NUCLEOTIDE SEQUENCE</scope>
    <source>
        <strain evidence="2">KACC 17527</strain>
    </source>
</reference>
<keyword evidence="3" id="KW-1185">Reference proteome</keyword>
<gene>
    <name evidence="2" type="ORF">JJB11_22520</name>
</gene>
<dbReference type="Gene3D" id="3.40.190.10">
    <property type="entry name" value="Periplasmic binding protein-like II"/>
    <property type="match status" value="2"/>
</dbReference>